<dbReference type="NCBIfam" id="TIGR02675">
    <property type="entry name" value="tape_meas_nterm"/>
    <property type="match status" value="1"/>
</dbReference>
<feature type="transmembrane region" description="Helical" evidence="1">
    <location>
        <begin position="227"/>
        <end position="248"/>
    </location>
</feature>
<evidence type="ECO:0000256" key="1">
    <source>
        <dbReference type="SAM" id="Phobius"/>
    </source>
</evidence>
<proteinExistence type="predicted"/>
<feature type="transmembrane region" description="Helical" evidence="1">
    <location>
        <begin position="269"/>
        <end position="292"/>
    </location>
</feature>
<dbReference type="Pfam" id="PF20155">
    <property type="entry name" value="TMP_3"/>
    <property type="match status" value="1"/>
</dbReference>
<keyword evidence="1" id="KW-0812">Transmembrane</keyword>
<dbReference type="InterPro" id="IPR016024">
    <property type="entry name" value="ARM-type_fold"/>
</dbReference>
<evidence type="ECO:0000259" key="2">
    <source>
        <dbReference type="Pfam" id="PF20155"/>
    </source>
</evidence>
<dbReference type="RefSeq" id="WP_342021232.1">
    <property type="nucleotide sequence ID" value="NZ_JBBYAK010000004.1"/>
</dbReference>
<keyword evidence="1" id="KW-0472">Membrane</keyword>
<keyword evidence="4" id="KW-1185">Reference proteome</keyword>
<comment type="caution">
    <text evidence="3">The sequence shown here is derived from an EMBL/GenBank/DDBJ whole genome shotgun (WGS) entry which is preliminary data.</text>
</comment>
<name>A0ABU9K3I6_9BACI</name>
<sequence>MGFSATDSEKAIKRLADGIDGLPTALDEVTGTAQRLATMTGDLDGAVETTLALNNAFLASGASTADASRGLEQYVQMLATGTVDLQSWRTLQETMPIALNKVAEAFGYTGRSAQNDLYEALKAGEITFDEFNSKIIELSNTTGGFAELARESSTGIRTSWQNVKTAIVKGLADMIATIDESLASFGGIAGVLDRFKEGVKTAFGFVNSMIPVAINLIREVYNAIKPWLPLIASVVTAFLTFNIVVGTVNSVKSAVMGLRAGIALLNATLLANPVALVIAVLAGLAVMFVHLWNTSESFRQKVTEVFQAFLDFVMPIVETVVTFIQEIWGQLVAWWQENNEMIMEVAQAVWSFVQEIISIALDLIWSIMQTVWTAVQDIVMIAWDFITGIIQGAVDLITGIIQFFAAFFTGNWSSMWDAVKSIVDGALNIVKSIISGAFDAIKSIISTILDIIKDVISAAWEGIKTVISGALDVIKSTISNIWDGIKNTISDIVNNIKDTISDIFNSLKGIVSDAFNNVKDAVKEGMNKAYETVTGKISDFFEAGKNIVTSIADGIKSAVSKVTDAISGVTQKIRDFLPFSPAKEGALRDIMDIQIAQSIAQAIDKGKNVAVRSMANLTDALYGEMPQIDIAGPVGSLNVNRSYTGSNVMNPRTNGITQNITIVSPEPTSPSENARKFKQVARQLALEW</sequence>
<gene>
    <name evidence="3" type="ORF">NST17_21080</name>
</gene>
<dbReference type="PANTHER" id="PTHR37813:SF1">
    <property type="entry name" value="FELS-2 PROPHAGE PROTEIN"/>
    <property type="match status" value="1"/>
</dbReference>
<dbReference type="SUPFAM" id="SSF48371">
    <property type="entry name" value="ARM repeat"/>
    <property type="match status" value="1"/>
</dbReference>
<organism evidence="3 4">
    <name type="scientific">Caldifermentibacillus hisashii</name>
    <dbReference type="NCBI Taxonomy" id="996558"/>
    <lineage>
        <taxon>Bacteria</taxon>
        <taxon>Bacillati</taxon>
        <taxon>Bacillota</taxon>
        <taxon>Bacilli</taxon>
        <taxon>Bacillales</taxon>
        <taxon>Bacillaceae</taxon>
        <taxon>Caldifermentibacillus</taxon>
    </lineage>
</organism>
<reference evidence="3 4" key="1">
    <citation type="submission" date="2024-03" db="EMBL/GenBank/DDBJ databases">
        <title>Bacilli Hybrid Assemblies.</title>
        <authorList>
            <person name="Kovac J."/>
        </authorList>
    </citation>
    <scope>NUCLEOTIDE SEQUENCE [LARGE SCALE GENOMIC DNA]</scope>
    <source>
        <strain evidence="3 4">FSL M8-0022</strain>
    </source>
</reference>
<feature type="domain" description="Tape measure protein N-terminal" evidence="2">
    <location>
        <begin position="1"/>
        <end position="174"/>
    </location>
</feature>
<accession>A0ABU9K3I6</accession>
<evidence type="ECO:0000313" key="4">
    <source>
        <dbReference type="Proteomes" id="UP001459714"/>
    </source>
</evidence>
<protein>
    <submittedName>
        <fullName evidence="3">Tape measure protein</fullName>
    </submittedName>
</protein>
<dbReference type="InterPro" id="IPR013491">
    <property type="entry name" value="Tape_meas_N"/>
</dbReference>
<dbReference type="EMBL" id="JBBYAK010000004">
    <property type="protein sequence ID" value="MEL3959651.1"/>
    <property type="molecule type" value="Genomic_DNA"/>
</dbReference>
<dbReference type="PANTHER" id="PTHR37813">
    <property type="entry name" value="FELS-2 PROPHAGE PROTEIN"/>
    <property type="match status" value="1"/>
</dbReference>
<dbReference type="Proteomes" id="UP001459714">
    <property type="component" value="Unassembled WGS sequence"/>
</dbReference>
<dbReference type="Gene3D" id="1.20.120.20">
    <property type="entry name" value="Apolipoprotein"/>
    <property type="match status" value="1"/>
</dbReference>
<evidence type="ECO:0000313" key="3">
    <source>
        <dbReference type="EMBL" id="MEL3959651.1"/>
    </source>
</evidence>
<keyword evidence="1" id="KW-1133">Transmembrane helix</keyword>